<sequence length="167" mass="19526">MFFVNFNDYFIENFHSQIRANTSAHNIAENVIQQACVLGKKKKRSLKYKLAVLNKNVDITCLPMGYSTEKRLKKEDNTLTDNDGLEEEYQDLEDIDKPEDIQENEVVIDLQSALDNVDRCWDRSPIKLNFYHTESRVAEFIWLASQPKYSYEKRKNISKPSEAPNID</sequence>
<dbReference type="AlphaFoldDB" id="A0A397VIV5"/>
<organism evidence="1 2">
    <name type="scientific">Gigaspora rosea</name>
    <dbReference type="NCBI Taxonomy" id="44941"/>
    <lineage>
        <taxon>Eukaryota</taxon>
        <taxon>Fungi</taxon>
        <taxon>Fungi incertae sedis</taxon>
        <taxon>Mucoromycota</taxon>
        <taxon>Glomeromycotina</taxon>
        <taxon>Glomeromycetes</taxon>
        <taxon>Diversisporales</taxon>
        <taxon>Gigasporaceae</taxon>
        <taxon>Gigaspora</taxon>
    </lineage>
</organism>
<proteinExistence type="predicted"/>
<gene>
    <name evidence="1" type="ORF">C2G38_2033612</name>
</gene>
<evidence type="ECO:0000313" key="1">
    <source>
        <dbReference type="EMBL" id="RIB22405.1"/>
    </source>
</evidence>
<keyword evidence="2" id="KW-1185">Reference proteome</keyword>
<comment type="caution">
    <text evidence="1">The sequence shown here is derived from an EMBL/GenBank/DDBJ whole genome shotgun (WGS) entry which is preliminary data.</text>
</comment>
<dbReference type="EMBL" id="QKWP01000310">
    <property type="protein sequence ID" value="RIB22405.1"/>
    <property type="molecule type" value="Genomic_DNA"/>
</dbReference>
<accession>A0A397VIV5</accession>
<evidence type="ECO:0000313" key="2">
    <source>
        <dbReference type="Proteomes" id="UP000266673"/>
    </source>
</evidence>
<protein>
    <submittedName>
        <fullName evidence="1">Uncharacterized protein</fullName>
    </submittedName>
</protein>
<name>A0A397VIV5_9GLOM</name>
<dbReference type="Proteomes" id="UP000266673">
    <property type="component" value="Unassembled WGS sequence"/>
</dbReference>
<reference evidence="1 2" key="1">
    <citation type="submission" date="2018-06" db="EMBL/GenBank/DDBJ databases">
        <title>Comparative genomics reveals the genomic features of Rhizophagus irregularis, R. cerebriforme, R. diaphanum and Gigaspora rosea, and their symbiotic lifestyle signature.</title>
        <authorList>
            <person name="Morin E."/>
            <person name="San Clemente H."/>
            <person name="Chen E.C.H."/>
            <person name="De La Providencia I."/>
            <person name="Hainaut M."/>
            <person name="Kuo A."/>
            <person name="Kohler A."/>
            <person name="Murat C."/>
            <person name="Tang N."/>
            <person name="Roy S."/>
            <person name="Loubradou J."/>
            <person name="Henrissat B."/>
            <person name="Grigoriev I.V."/>
            <person name="Corradi N."/>
            <person name="Roux C."/>
            <person name="Martin F.M."/>
        </authorList>
    </citation>
    <scope>NUCLEOTIDE SEQUENCE [LARGE SCALE GENOMIC DNA]</scope>
    <source>
        <strain evidence="1 2">DAOM 194757</strain>
    </source>
</reference>